<name>A0ABY8QB33_9RHOB</name>
<dbReference type="RefSeq" id="WP_281469620.1">
    <property type="nucleotide sequence ID" value="NZ_CP124535.1"/>
</dbReference>
<keyword evidence="2" id="KW-0503">Monooxygenase</keyword>
<dbReference type="SUPFAM" id="SSF51905">
    <property type="entry name" value="FAD/NAD(P)-binding domain"/>
    <property type="match status" value="1"/>
</dbReference>
<accession>A0ABY8QB33</accession>
<dbReference type="PRINTS" id="PR00420">
    <property type="entry name" value="RNGMNOXGNASE"/>
</dbReference>
<evidence type="ECO:0000313" key="3">
    <source>
        <dbReference type="Proteomes" id="UP001230978"/>
    </source>
</evidence>
<gene>
    <name evidence="2" type="ORF">QF092_09160</name>
</gene>
<dbReference type="SUPFAM" id="SSF54373">
    <property type="entry name" value="FAD-linked reductases, C-terminal domain"/>
    <property type="match status" value="1"/>
</dbReference>
<dbReference type="PANTHER" id="PTHR47469:SF2">
    <property type="entry name" value="OS06G0597600 PROTEIN"/>
    <property type="match status" value="1"/>
</dbReference>
<protein>
    <submittedName>
        <fullName evidence="2">FAD-dependent monooxygenase</fullName>
    </submittedName>
</protein>
<dbReference type="GO" id="GO:0004497">
    <property type="term" value="F:monooxygenase activity"/>
    <property type="evidence" value="ECO:0007669"/>
    <property type="project" value="UniProtKB-KW"/>
</dbReference>
<dbReference type="PANTHER" id="PTHR47469">
    <property type="entry name" value="MONOOXYGENASE-LIKE"/>
    <property type="match status" value="1"/>
</dbReference>
<organism evidence="2 3">
    <name type="scientific">Fuscovulum ytuae</name>
    <dbReference type="NCBI Taxonomy" id="3042299"/>
    <lineage>
        <taxon>Bacteria</taxon>
        <taxon>Pseudomonadati</taxon>
        <taxon>Pseudomonadota</taxon>
        <taxon>Alphaproteobacteria</taxon>
        <taxon>Rhodobacterales</taxon>
        <taxon>Paracoccaceae</taxon>
        <taxon>Fuscovulum</taxon>
    </lineage>
</organism>
<keyword evidence="2" id="KW-0560">Oxidoreductase</keyword>
<sequence length="397" mass="42693">MTGKALVCGGSIGGLFAAAALRRAGWQVEVFERTGVELSGRGAGIVTHDVLVAALRAVGVDVADLGVAVEDRVTWDLAGREVGRLRLPQVVTSWDRIHRGLRALMPEGTHHMGRAVAGYAQDADGVTLHFADGRAARGDVLVGADGFRSAIRGQMLPEVQPVYSGYVVWRTLAHEADLPVQVREEVFPHFGFHLPTGGEFIGYPIAGPENDLRPGHRRYNFVWYVPVEPRALRDMLTDGEGVLHSVSIPPPLVREDVVSAMMADAEARLARPFVEILRVAERPFFTPIYDHVSPVMAEGRVALTGDAACVARPHVGMGVTKAACDALALARHLAGAGDVAAALAAYSAERVPEAEKAWSRSRRLGAYLFDDPPGGNADGANNRHQEEIMRDTAVMVE</sequence>
<dbReference type="NCBIfam" id="NF005566">
    <property type="entry name" value="PRK07236.1"/>
    <property type="match status" value="1"/>
</dbReference>
<dbReference type="Proteomes" id="UP001230978">
    <property type="component" value="Chromosome"/>
</dbReference>
<dbReference type="InterPro" id="IPR036188">
    <property type="entry name" value="FAD/NAD-bd_sf"/>
</dbReference>
<keyword evidence="3" id="KW-1185">Reference proteome</keyword>
<dbReference type="InterPro" id="IPR054707">
    <property type="entry name" value="DhpH_subs-bd"/>
</dbReference>
<feature type="domain" description="2,6-dihydroxypyridine 3-monooxygenase substrate binding" evidence="1">
    <location>
        <begin position="163"/>
        <end position="290"/>
    </location>
</feature>
<dbReference type="InterPro" id="IPR053212">
    <property type="entry name" value="DHP_3-monooxygenase"/>
</dbReference>
<reference evidence="2 3" key="1">
    <citation type="submission" date="2023-04" db="EMBL/GenBank/DDBJ databases">
        <title>YMD61, complete Genome.</title>
        <authorList>
            <person name="Zhang J."/>
        </authorList>
    </citation>
    <scope>NUCLEOTIDE SEQUENCE [LARGE SCALE GENOMIC DNA]</scope>
    <source>
        <strain evidence="2 3">YMD61</strain>
    </source>
</reference>
<dbReference type="Pfam" id="PF22607">
    <property type="entry name" value="FAD_binding-like"/>
    <property type="match status" value="1"/>
</dbReference>
<evidence type="ECO:0000259" key="1">
    <source>
        <dbReference type="Pfam" id="PF22607"/>
    </source>
</evidence>
<dbReference type="EMBL" id="CP124535">
    <property type="protein sequence ID" value="WGV17928.1"/>
    <property type="molecule type" value="Genomic_DNA"/>
</dbReference>
<evidence type="ECO:0000313" key="2">
    <source>
        <dbReference type="EMBL" id="WGV17928.1"/>
    </source>
</evidence>
<proteinExistence type="predicted"/>
<dbReference type="Gene3D" id="3.50.50.60">
    <property type="entry name" value="FAD/NAD(P)-binding domain"/>
    <property type="match status" value="2"/>
</dbReference>